<dbReference type="InterPro" id="IPR041679">
    <property type="entry name" value="DNA2/NAM7-like_C"/>
</dbReference>
<gene>
    <name evidence="6" type="ORF">ACFQDD_00070</name>
</gene>
<evidence type="ECO:0000256" key="4">
    <source>
        <dbReference type="ARBA" id="ARBA00022840"/>
    </source>
</evidence>
<dbReference type="PANTHER" id="PTHR43788:SF8">
    <property type="entry name" value="DNA-BINDING PROTEIN SMUBP-2"/>
    <property type="match status" value="1"/>
</dbReference>
<proteinExistence type="predicted"/>
<feature type="domain" description="DNA2/NAM7 helicase-like C-terminal" evidence="5">
    <location>
        <begin position="700"/>
        <end position="883"/>
    </location>
</feature>
<dbReference type="Pfam" id="PF13245">
    <property type="entry name" value="AAA_19"/>
    <property type="match status" value="1"/>
</dbReference>
<dbReference type="InterPro" id="IPR027417">
    <property type="entry name" value="P-loop_NTPase"/>
</dbReference>
<dbReference type="CDD" id="cd18808">
    <property type="entry name" value="SF1_C_Upf1"/>
    <property type="match status" value="1"/>
</dbReference>
<dbReference type="Proteomes" id="UP001596274">
    <property type="component" value="Unassembled WGS sequence"/>
</dbReference>
<reference evidence="6 7" key="1">
    <citation type="journal article" date="2019" name="Int. J. Syst. Evol. Microbiol.">
        <title>The Global Catalogue of Microorganisms (GCM) 10K type strain sequencing project: providing services to taxonomists for standard genome sequencing and annotation.</title>
        <authorList>
            <consortium name="The Broad Institute Genomics Platform"/>
            <consortium name="The Broad Institute Genome Sequencing Center for Infectious Disease"/>
            <person name="Wu L."/>
            <person name="Ma J."/>
        </authorList>
    </citation>
    <scope>NUCLEOTIDE SEQUENCE [LARGE SCALE GENOMIC DNA]</scope>
    <source>
        <strain evidence="6 7">PJ61</strain>
    </source>
</reference>
<dbReference type="EMBL" id="JBHSWT010000002">
    <property type="protein sequence ID" value="MFC6769931.1"/>
    <property type="molecule type" value="Genomic_DNA"/>
</dbReference>
<comment type="caution">
    <text evidence="6">The sequence shown here is derived from an EMBL/GenBank/DDBJ whole genome shotgun (WGS) entry which is preliminary data.</text>
</comment>
<dbReference type="GO" id="GO:0005524">
    <property type="term" value="F:ATP binding"/>
    <property type="evidence" value="ECO:0007669"/>
    <property type="project" value="UniProtKB-KW"/>
</dbReference>
<accession>A0ABD5T314</accession>
<keyword evidence="7" id="KW-1185">Reference proteome</keyword>
<evidence type="ECO:0000256" key="2">
    <source>
        <dbReference type="ARBA" id="ARBA00022801"/>
    </source>
</evidence>
<organism evidence="6 7">
    <name type="scientific">Halorubrum pallidum</name>
    <dbReference type="NCBI Taxonomy" id="1526114"/>
    <lineage>
        <taxon>Archaea</taxon>
        <taxon>Methanobacteriati</taxon>
        <taxon>Methanobacteriota</taxon>
        <taxon>Stenosarchaea group</taxon>
        <taxon>Halobacteria</taxon>
        <taxon>Halobacteriales</taxon>
        <taxon>Haloferacaceae</taxon>
        <taxon>Halorubrum</taxon>
    </lineage>
</organism>
<dbReference type="GO" id="GO:0004386">
    <property type="term" value="F:helicase activity"/>
    <property type="evidence" value="ECO:0007669"/>
    <property type="project" value="UniProtKB-KW"/>
</dbReference>
<dbReference type="SUPFAM" id="SSF52540">
    <property type="entry name" value="P-loop containing nucleoside triphosphate hydrolases"/>
    <property type="match status" value="1"/>
</dbReference>
<dbReference type="GO" id="GO:0016787">
    <property type="term" value="F:hydrolase activity"/>
    <property type="evidence" value="ECO:0007669"/>
    <property type="project" value="UniProtKB-KW"/>
</dbReference>
<keyword evidence="2" id="KW-0378">Hydrolase</keyword>
<evidence type="ECO:0000259" key="5">
    <source>
        <dbReference type="Pfam" id="PF13087"/>
    </source>
</evidence>
<keyword evidence="1" id="KW-0547">Nucleotide-binding</keyword>
<protein>
    <submittedName>
        <fullName evidence="6">AAA domain-containing protein</fullName>
    </submittedName>
</protein>
<dbReference type="InterPro" id="IPR047187">
    <property type="entry name" value="SF1_C_Upf1"/>
</dbReference>
<evidence type="ECO:0000256" key="1">
    <source>
        <dbReference type="ARBA" id="ARBA00022741"/>
    </source>
</evidence>
<keyword evidence="3" id="KW-0347">Helicase</keyword>
<dbReference type="InterPro" id="IPR050534">
    <property type="entry name" value="Coronavir_polyprotein_1ab"/>
</dbReference>
<evidence type="ECO:0000313" key="6">
    <source>
        <dbReference type="EMBL" id="MFC6769931.1"/>
    </source>
</evidence>
<dbReference type="Pfam" id="PF13087">
    <property type="entry name" value="AAA_12"/>
    <property type="match status" value="1"/>
</dbReference>
<evidence type="ECO:0000313" key="7">
    <source>
        <dbReference type="Proteomes" id="UP001596274"/>
    </source>
</evidence>
<dbReference type="PANTHER" id="PTHR43788">
    <property type="entry name" value="DNA2/NAM7 HELICASE FAMILY MEMBER"/>
    <property type="match status" value="1"/>
</dbReference>
<keyword evidence="4" id="KW-0067">ATP-binding</keyword>
<name>A0ABD5T314_9EURY</name>
<dbReference type="Gene3D" id="3.40.50.300">
    <property type="entry name" value="P-loop containing nucleotide triphosphate hydrolases"/>
    <property type="match status" value="2"/>
</dbReference>
<sequence length="947" mass="107733">MFDEHLFENVVSYNQGNRVSFDLDSGLELTEVGENYEDQFPFAHRHTDDIPLEYIWGAFDELTPDWIEPESFDDTEKGQELQELIHRFRWTGDGEGEGRRFEPRHLRALAEKMAEAVEHIEASIVEWHKSSTVPKQALPLDQLLELEFDEPELALTSREYMDLEHGARDRQLRRDWRQSIPYRVSEGNSVLFRCTSTPEPDDETNEIEGELWEPGADDVTHTESSISEGDWVVMTPVSDDQHPPIEDEEAVGKASDIARMPLVHVVEIEDGQITVAAPWNDWDRWPRSYHDYLHNHHRYVSRAEAGPDAPRFQEIDGDANQIVIDEGASFILDEAHDDVVSYHCSRALGRSDNNHVLHWLNDLLTGDREEMNTEFCNQNLIEGNPEPDNGPGSFIETQFVEAESIDNTPNEPQQRFIREVDNHLVVVQGPPGTGKTSYTTTPAVLGRAYAFEQKDRSFSSAVSALSHDAVDEVFSNVRAVAEDCRDEDCFQQMKLVRVRPSDIPDDAQPYDERADDQLVEHIAYHHDDGAQRLRDLYDEFVLNEQSTTQFIIFGPPTSIRGAVDKIAPLHIDIDELERDGDWDPTVWELLELERGDLFDLAVVDEASMMSLPQLFLVGAFLRDSGQLLLAGDHRQMQPIRAHGWEEETRETIEETVPFLSALDFIRFLKGDIEEMDFIERESPSLDEGLGTDEQEQAVLPIYPLDQSFRLPEPVAALLTDLFYDQDGIELGGLDDRDPIPEGDCDSAVVEELTDPDQWISVLIHSGDRDERTSEIESSLAEEVVNAFDVVEPDDEDIENDQISAGVVIPFTAQRDLLQGELDDAVQAQTVEKFQGGERDLILMSMVASEPGYVNLLSEFLLSPYRFNVAASRMKRKLIIVASESIFQTSHPDADRYEDQLAWKQLYQRIGALDEDVEPALEGPVQDINPDLEEDARFEIYHADLNEY</sequence>
<dbReference type="AlphaFoldDB" id="A0ABD5T314"/>
<evidence type="ECO:0000256" key="3">
    <source>
        <dbReference type="ARBA" id="ARBA00022806"/>
    </source>
</evidence>